<dbReference type="Gene3D" id="3.10.129.10">
    <property type="entry name" value="Hotdog Thioesterase"/>
    <property type="match status" value="1"/>
</dbReference>
<protein>
    <recommendedName>
        <fullName evidence="3">Acyl-CoA thioesterase</fullName>
    </recommendedName>
</protein>
<evidence type="ECO:0008006" key="3">
    <source>
        <dbReference type="Google" id="ProtNLM"/>
    </source>
</evidence>
<sequence>MVSSEVTGGAYRSTWDDVGMAARPRPYYVDVPLRWSDMDALGHVNNVQFLRLLEEARVIAFAQWFSGVETGPDGRPPLLIARAEVEYLRQLHWRKEPIVVAVWVSQLAGASFDTSYEVRSSREDDADVYAVGETTQVVFDMETQRPVRIADEHRPLLQAHAGPPVQMRRRPKGRA</sequence>
<dbReference type="EMBL" id="BMHI01000001">
    <property type="protein sequence ID" value="GGB16525.1"/>
    <property type="molecule type" value="Genomic_DNA"/>
</dbReference>
<dbReference type="Proteomes" id="UP000636793">
    <property type="component" value="Unassembled WGS sequence"/>
</dbReference>
<reference evidence="1" key="2">
    <citation type="submission" date="2020-09" db="EMBL/GenBank/DDBJ databases">
        <authorList>
            <person name="Sun Q."/>
            <person name="Zhou Y."/>
        </authorList>
    </citation>
    <scope>NUCLEOTIDE SEQUENCE</scope>
    <source>
        <strain evidence="1">CGMCC 1.15085</strain>
    </source>
</reference>
<reference evidence="1" key="1">
    <citation type="journal article" date="2014" name="Int. J. Syst. Evol. Microbiol.">
        <title>Complete genome sequence of Corynebacterium casei LMG S-19264T (=DSM 44701T), isolated from a smear-ripened cheese.</title>
        <authorList>
            <consortium name="US DOE Joint Genome Institute (JGI-PGF)"/>
            <person name="Walter F."/>
            <person name="Albersmeier A."/>
            <person name="Kalinowski J."/>
            <person name="Ruckert C."/>
        </authorList>
    </citation>
    <scope>NUCLEOTIDE SEQUENCE</scope>
    <source>
        <strain evidence="1">CGMCC 1.15085</strain>
    </source>
</reference>
<dbReference type="Pfam" id="PF13279">
    <property type="entry name" value="4HBT_2"/>
    <property type="match status" value="1"/>
</dbReference>
<dbReference type="InterPro" id="IPR050563">
    <property type="entry name" value="4-hydroxybenzoyl-CoA_TE"/>
</dbReference>
<dbReference type="InterPro" id="IPR029069">
    <property type="entry name" value="HotDog_dom_sf"/>
</dbReference>
<dbReference type="PANTHER" id="PTHR31793">
    <property type="entry name" value="4-HYDROXYBENZOYL-COA THIOESTERASE FAMILY MEMBER"/>
    <property type="match status" value="1"/>
</dbReference>
<accession>A0A916ST91</accession>
<dbReference type="GO" id="GO:0047617">
    <property type="term" value="F:fatty acyl-CoA hydrolase activity"/>
    <property type="evidence" value="ECO:0007669"/>
    <property type="project" value="TreeGrafter"/>
</dbReference>
<dbReference type="AlphaFoldDB" id="A0A916ST91"/>
<evidence type="ECO:0000313" key="2">
    <source>
        <dbReference type="Proteomes" id="UP000636793"/>
    </source>
</evidence>
<comment type="caution">
    <text evidence="1">The sequence shown here is derived from an EMBL/GenBank/DDBJ whole genome shotgun (WGS) entry which is preliminary data.</text>
</comment>
<dbReference type="CDD" id="cd00586">
    <property type="entry name" value="4HBT"/>
    <property type="match status" value="1"/>
</dbReference>
<dbReference type="PANTHER" id="PTHR31793:SF24">
    <property type="entry name" value="LONG-CHAIN ACYL-COA THIOESTERASE FADM"/>
    <property type="match status" value="1"/>
</dbReference>
<gene>
    <name evidence="1" type="ORF">GCM10011492_02880</name>
</gene>
<dbReference type="SUPFAM" id="SSF54637">
    <property type="entry name" value="Thioesterase/thiol ester dehydrase-isomerase"/>
    <property type="match status" value="1"/>
</dbReference>
<proteinExistence type="predicted"/>
<keyword evidence="2" id="KW-1185">Reference proteome</keyword>
<organism evidence="1 2">
    <name type="scientific">Flexivirga endophytica</name>
    <dbReference type="NCBI Taxonomy" id="1849103"/>
    <lineage>
        <taxon>Bacteria</taxon>
        <taxon>Bacillati</taxon>
        <taxon>Actinomycetota</taxon>
        <taxon>Actinomycetes</taxon>
        <taxon>Micrococcales</taxon>
        <taxon>Dermacoccaceae</taxon>
        <taxon>Flexivirga</taxon>
    </lineage>
</organism>
<name>A0A916ST91_9MICO</name>
<evidence type="ECO:0000313" key="1">
    <source>
        <dbReference type="EMBL" id="GGB16525.1"/>
    </source>
</evidence>